<name>A0A7K1GB79_9FLAO</name>
<evidence type="ECO:0000259" key="1">
    <source>
        <dbReference type="Pfam" id="PF00582"/>
    </source>
</evidence>
<dbReference type="Pfam" id="PF00582">
    <property type="entry name" value="Usp"/>
    <property type="match status" value="1"/>
</dbReference>
<dbReference type="EMBL" id="WJYA01000002">
    <property type="protein sequence ID" value="MTE25654.1"/>
    <property type="molecule type" value="Genomic_DNA"/>
</dbReference>
<dbReference type="CDD" id="cd00293">
    <property type="entry name" value="USP-like"/>
    <property type="match status" value="1"/>
</dbReference>
<sequence length="277" mass="31330">MMKKILIPTDFSLNSYQTVDYITSLFKKVNCEFYFLNTYRYENSGLSAIEMLQADDEWFDKPKEESLKKLGKLVTRYTLKSNNDKHSFHAISEHRDIVDGVKENVDTIGVDVVVLTGNGTAQLSSTTESILERVRSCPVLIVPPHATACKGITLTIASDFQHKINTREIERFIKALENTNTQIGILVLKEQNTLSDKAVSNLEILLECLKQLSSKSIALEFLKPAYRLKDYASNHNDEIMCVVDNKPDLFRRIGIGKSKVISTLKKLNSNTVLTVHQ</sequence>
<accession>A0A7K1GB79</accession>
<dbReference type="Gene3D" id="3.40.50.620">
    <property type="entry name" value="HUPs"/>
    <property type="match status" value="1"/>
</dbReference>
<proteinExistence type="predicted"/>
<organism evidence="2 3">
    <name type="scientific">Winogradskyella ouciana</name>
    <dbReference type="NCBI Taxonomy" id="2608631"/>
    <lineage>
        <taxon>Bacteria</taxon>
        <taxon>Pseudomonadati</taxon>
        <taxon>Bacteroidota</taxon>
        <taxon>Flavobacteriia</taxon>
        <taxon>Flavobacteriales</taxon>
        <taxon>Flavobacteriaceae</taxon>
        <taxon>Winogradskyella</taxon>
    </lineage>
</organism>
<dbReference type="Proteomes" id="UP000447545">
    <property type="component" value="Unassembled WGS sequence"/>
</dbReference>
<feature type="domain" description="UspA" evidence="1">
    <location>
        <begin position="1"/>
        <end position="143"/>
    </location>
</feature>
<keyword evidence="3" id="KW-1185">Reference proteome</keyword>
<dbReference type="AlphaFoldDB" id="A0A7K1GB79"/>
<gene>
    <name evidence="2" type="ORF">F1003_01815</name>
</gene>
<comment type="caution">
    <text evidence="2">The sequence shown here is derived from an EMBL/GenBank/DDBJ whole genome shotgun (WGS) entry which is preliminary data.</text>
</comment>
<dbReference type="RefSeq" id="WP_155087490.1">
    <property type="nucleotide sequence ID" value="NZ_WJYA01000002.1"/>
</dbReference>
<evidence type="ECO:0000313" key="3">
    <source>
        <dbReference type="Proteomes" id="UP000447545"/>
    </source>
</evidence>
<protein>
    <recommendedName>
        <fullName evidence="1">UspA domain-containing protein</fullName>
    </recommendedName>
</protein>
<dbReference type="SUPFAM" id="SSF52402">
    <property type="entry name" value="Adenine nucleotide alpha hydrolases-like"/>
    <property type="match status" value="1"/>
</dbReference>
<dbReference type="InterPro" id="IPR006016">
    <property type="entry name" value="UspA"/>
</dbReference>
<reference evidence="2 3" key="1">
    <citation type="submission" date="2019-11" db="EMBL/GenBank/DDBJ databases">
        <title>Winogradskyella ouciana sp. nov., isolated from the hadal seawater of the Mariana Trench.</title>
        <authorList>
            <person name="Liu R."/>
        </authorList>
    </citation>
    <scope>NUCLEOTIDE SEQUENCE [LARGE SCALE GENOMIC DNA]</scope>
    <source>
        <strain evidence="2 3">ZXX205</strain>
    </source>
</reference>
<evidence type="ECO:0000313" key="2">
    <source>
        <dbReference type="EMBL" id="MTE25654.1"/>
    </source>
</evidence>
<dbReference type="InterPro" id="IPR014729">
    <property type="entry name" value="Rossmann-like_a/b/a_fold"/>
</dbReference>